<evidence type="ECO:0000256" key="4">
    <source>
        <dbReference type="ARBA" id="ARBA00023136"/>
    </source>
</evidence>
<dbReference type="Proteomes" id="UP000008076">
    <property type="component" value="Unassembled WGS sequence"/>
</dbReference>
<feature type="transmembrane region" description="Helical" evidence="5">
    <location>
        <begin position="235"/>
        <end position="254"/>
    </location>
</feature>
<feature type="domain" description="Amino acid transporter transmembrane" evidence="6">
    <location>
        <begin position="48"/>
        <end position="423"/>
    </location>
</feature>
<feature type="transmembrane region" description="Helical" evidence="5">
    <location>
        <begin position="52"/>
        <end position="71"/>
    </location>
</feature>
<evidence type="ECO:0000256" key="3">
    <source>
        <dbReference type="ARBA" id="ARBA00022989"/>
    </source>
</evidence>
<dbReference type="KEGG" id="edi:EDI_293660"/>
<feature type="transmembrane region" description="Helical" evidence="5">
    <location>
        <begin position="307"/>
        <end position="330"/>
    </location>
</feature>
<comment type="subcellular location">
    <subcellularLocation>
        <location evidence="1">Membrane</location>
        <topology evidence="1">Multi-pass membrane protein</topology>
    </subcellularLocation>
</comment>
<feature type="transmembrane region" description="Helical" evidence="5">
    <location>
        <begin position="351"/>
        <end position="368"/>
    </location>
</feature>
<feature type="transmembrane region" description="Helical" evidence="5">
    <location>
        <begin position="194"/>
        <end position="215"/>
    </location>
</feature>
<dbReference type="OMA" id="DSIHHQR"/>
<proteinExistence type="predicted"/>
<dbReference type="GeneID" id="5882925"/>
<dbReference type="AlphaFoldDB" id="B0EI15"/>
<feature type="transmembrane region" description="Helical" evidence="5">
    <location>
        <begin position="374"/>
        <end position="396"/>
    </location>
</feature>
<keyword evidence="8" id="KW-1185">Reference proteome</keyword>
<evidence type="ECO:0000256" key="5">
    <source>
        <dbReference type="SAM" id="Phobius"/>
    </source>
</evidence>
<dbReference type="VEuPathDB" id="AmoebaDB:EDI_293660"/>
<keyword evidence="4 5" id="KW-0472">Membrane</keyword>
<evidence type="ECO:0000256" key="1">
    <source>
        <dbReference type="ARBA" id="ARBA00004141"/>
    </source>
</evidence>
<dbReference type="GO" id="GO:0016020">
    <property type="term" value="C:membrane"/>
    <property type="evidence" value="ECO:0007669"/>
    <property type="project" value="UniProtKB-SubCell"/>
</dbReference>
<dbReference type="InterPro" id="IPR013057">
    <property type="entry name" value="AA_transpt_TM"/>
</dbReference>
<dbReference type="OrthoDB" id="28609at2759"/>
<feature type="transmembrane region" description="Helical" evidence="5">
    <location>
        <begin position="266"/>
        <end position="287"/>
    </location>
</feature>
<feature type="transmembrane region" description="Helical" evidence="5">
    <location>
        <begin position="77"/>
        <end position="100"/>
    </location>
</feature>
<protein>
    <submittedName>
        <fullName evidence="7">Vacuolar amino acid transporter, putative</fullName>
    </submittedName>
</protein>
<sequence>MKSIRELTKKTNRISLLNYQLLHQISWYSIQYDEEGDKQNEPIGTAGIPGTIFNLANTVIGSGTLAIPLAFQYSGYIGGITLLVLAWILSAFAMYLLTYVSIKTKLWTYKDISLKVGGKIISYIVQISIFCYTTGTCIAYPIFLGGFMPHVFSTFAGNTVLVDRHFDIMIVCFCIIIPISLFKNLSALKYVSLLSLACIIYTTLTSCIEFFTTYSDNIDTHPPQVFNLSVEFLRGFPYMTCAFTAHYNVLRFYSELKNRSMTKMNIIVVSSTLCSFAVYLLIGLFGYFSLTPNITGNILVDYPTSDIPMFIACCSFCIVMSTSFPLVHHAQRDLFDKLVFSGWQESNTRRITLSLVLISLCMFLATGIEQISTVLAYNGSIFGALVVYVFPAFFAFRVATGLLKWVSLGIMIIGFILGGIGLTITILTQFGVFD</sequence>
<evidence type="ECO:0000313" key="8">
    <source>
        <dbReference type="Proteomes" id="UP000008076"/>
    </source>
</evidence>
<dbReference type="PANTHER" id="PTHR22950:SF652">
    <property type="entry name" value="TRANSMEMBRANE AMINO ACID TRANSPORTER FAMILY PROTEIN"/>
    <property type="match status" value="1"/>
</dbReference>
<dbReference type="PANTHER" id="PTHR22950">
    <property type="entry name" value="AMINO ACID TRANSPORTER"/>
    <property type="match status" value="1"/>
</dbReference>
<reference evidence="8" key="1">
    <citation type="submission" date="2007-12" db="EMBL/GenBank/DDBJ databases">
        <title>Annotation of Entamoeba dispar SAW760.</title>
        <authorList>
            <person name="Lorenzi H."/>
            <person name="Inman J."/>
            <person name="Schobel S."/>
            <person name="Amedeo P."/>
            <person name="Caler E."/>
        </authorList>
    </citation>
    <scope>NUCLEOTIDE SEQUENCE [LARGE SCALE GENOMIC DNA]</scope>
    <source>
        <strain evidence="8">ATCC PRA-260 / SAW760</strain>
    </source>
</reference>
<name>B0EI15_ENTDS</name>
<gene>
    <name evidence="7" type="ORF">EDI_293660</name>
</gene>
<evidence type="ECO:0000313" key="7">
    <source>
        <dbReference type="EMBL" id="EDR25830.1"/>
    </source>
</evidence>
<dbReference type="Pfam" id="PF01490">
    <property type="entry name" value="Aa_trans"/>
    <property type="match status" value="1"/>
</dbReference>
<dbReference type="eggNOG" id="KOG1305">
    <property type="taxonomic scope" value="Eukaryota"/>
</dbReference>
<dbReference type="GO" id="GO:0015179">
    <property type="term" value="F:L-amino acid transmembrane transporter activity"/>
    <property type="evidence" value="ECO:0007669"/>
    <property type="project" value="TreeGrafter"/>
</dbReference>
<evidence type="ECO:0000259" key="6">
    <source>
        <dbReference type="Pfam" id="PF01490"/>
    </source>
</evidence>
<dbReference type="EMBL" id="DS549371">
    <property type="protein sequence ID" value="EDR25830.1"/>
    <property type="molecule type" value="Genomic_DNA"/>
</dbReference>
<evidence type="ECO:0000256" key="2">
    <source>
        <dbReference type="ARBA" id="ARBA00022692"/>
    </source>
</evidence>
<organism evidence="8">
    <name type="scientific">Entamoeba dispar (strain ATCC PRA-260 / SAW760)</name>
    <dbReference type="NCBI Taxonomy" id="370354"/>
    <lineage>
        <taxon>Eukaryota</taxon>
        <taxon>Amoebozoa</taxon>
        <taxon>Evosea</taxon>
        <taxon>Archamoebae</taxon>
        <taxon>Mastigamoebida</taxon>
        <taxon>Entamoebidae</taxon>
        <taxon>Entamoeba</taxon>
    </lineage>
</organism>
<feature type="transmembrane region" description="Helical" evidence="5">
    <location>
        <begin position="164"/>
        <end position="182"/>
    </location>
</feature>
<dbReference type="RefSeq" id="XP_001737867.1">
    <property type="nucleotide sequence ID" value="XM_001737815.1"/>
</dbReference>
<feature type="transmembrane region" description="Helical" evidence="5">
    <location>
        <begin position="120"/>
        <end position="144"/>
    </location>
</feature>
<keyword evidence="3 5" id="KW-1133">Transmembrane helix</keyword>
<keyword evidence="2 5" id="KW-0812">Transmembrane</keyword>
<accession>B0EI15</accession>
<feature type="transmembrane region" description="Helical" evidence="5">
    <location>
        <begin position="408"/>
        <end position="432"/>
    </location>
</feature>